<organism evidence="1 2">
    <name type="scientific">Legionella impletisoli</name>
    <dbReference type="NCBI Taxonomy" id="343510"/>
    <lineage>
        <taxon>Bacteria</taxon>
        <taxon>Pseudomonadati</taxon>
        <taxon>Pseudomonadota</taxon>
        <taxon>Gammaproteobacteria</taxon>
        <taxon>Legionellales</taxon>
        <taxon>Legionellaceae</taxon>
        <taxon>Legionella</taxon>
    </lineage>
</organism>
<gene>
    <name evidence="1" type="ORF">GCM10007966_05230</name>
</gene>
<comment type="caution">
    <text evidence="1">The sequence shown here is derived from an EMBL/GenBank/DDBJ whole genome shotgun (WGS) entry which is preliminary data.</text>
</comment>
<sequence length="335" mass="37129">MSLFYKGFSIVEFLISMTLGGLLLATAGAVYLTNKTTFKVQDSLARLQENARYAVHFLNKEIRMAGYQGCPNSTLVNMTNVVINPSPALVFDKPIYGYDGLSASFSPALPTNLSGKAVANSDVIEIRRASRTNVQLRADMVQKNNPVLVYDRLGIVAGEVVMISNCNLGDIFIAGGNTNATAITHTTSNNTTNDLSTAYKAGAYVMRFVYFAFYVKDTGRKNTNNQPIYALVRQDLSGNEIELVEGIERMKVTYGVDTNDDYAADTFQTATEVNNSNNWDNVISLRINLLFATTENVSNQTQAYQFNDTTYSSTDRKLRREWQTLITLRNRGLPS</sequence>
<keyword evidence="2" id="KW-1185">Reference proteome</keyword>
<dbReference type="RefSeq" id="WP_131775951.1">
    <property type="nucleotide sequence ID" value="NZ_BMOB01000002.1"/>
</dbReference>
<dbReference type="Proteomes" id="UP000630149">
    <property type="component" value="Unassembled WGS sequence"/>
</dbReference>
<dbReference type="InterPro" id="IPR032092">
    <property type="entry name" value="PilW"/>
</dbReference>
<dbReference type="AlphaFoldDB" id="A0A917NB31"/>
<dbReference type="OrthoDB" id="5296662at2"/>
<protein>
    <submittedName>
        <fullName evidence="1">Type IV pilin</fullName>
    </submittedName>
</protein>
<dbReference type="GO" id="GO:0043683">
    <property type="term" value="P:type IV pilus assembly"/>
    <property type="evidence" value="ECO:0007669"/>
    <property type="project" value="InterPro"/>
</dbReference>
<evidence type="ECO:0000313" key="1">
    <source>
        <dbReference type="EMBL" id="GGI79669.1"/>
    </source>
</evidence>
<dbReference type="Pfam" id="PF16074">
    <property type="entry name" value="PilW"/>
    <property type="match status" value="1"/>
</dbReference>
<reference evidence="1" key="2">
    <citation type="submission" date="2020-09" db="EMBL/GenBank/DDBJ databases">
        <authorList>
            <person name="Sun Q."/>
            <person name="Ohkuma M."/>
        </authorList>
    </citation>
    <scope>NUCLEOTIDE SEQUENCE</scope>
    <source>
        <strain evidence="1">JCM 13919</strain>
    </source>
</reference>
<name>A0A917NB31_9GAMM</name>
<reference evidence="1" key="1">
    <citation type="journal article" date="2014" name="Int. J. Syst. Evol. Microbiol.">
        <title>Complete genome sequence of Corynebacterium casei LMG S-19264T (=DSM 44701T), isolated from a smear-ripened cheese.</title>
        <authorList>
            <consortium name="US DOE Joint Genome Institute (JGI-PGF)"/>
            <person name="Walter F."/>
            <person name="Albersmeier A."/>
            <person name="Kalinowski J."/>
            <person name="Ruckert C."/>
        </authorList>
    </citation>
    <scope>NUCLEOTIDE SEQUENCE</scope>
    <source>
        <strain evidence="1">JCM 13919</strain>
    </source>
</reference>
<proteinExistence type="predicted"/>
<dbReference type="EMBL" id="BMOB01000002">
    <property type="protein sequence ID" value="GGI79669.1"/>
    <property type="molecule type" value="Genomic_DNA"/>
</dbReference>
<accession>A0A917NB31</accession>
<evidence type="ECO:0000313" key="2">
    <source>
        <dbReference type="Proteomes" id="UP000630149"/>
    </source>
</evidence>